<comment type="caution">
    <text evidence="2">The sequence shown here is derived from an EMBL/GenBank/DDBJ whole genome shotgun (WGS) entry which is preliminary data.</text>
</comment>
<gene>
    <name evidence="2" type="ORF">K7432_011996</name>
</gene>
<organism evidence="2 3">
    <name type="scientific">Basidiobolus ranarum</name>
    <dbReference type="NCBI Taxonomy" id="34480"/>
    <lineage>
        <taxon>Eukaryota</taxon>
        <taxon>Fungi</taxon>
        <taxon>Fungi incertae sedis</taxon>
        <taxon>Zoopagomycota</taxon>
        <taxon>Entomophthoromycotina</taxon>
        <taxon>Basidiobolomycetes</taxon>
        <taxon>Basidiobolales</taxon>
        <taxon>Basidiobolaceae</taxon>
        <taxon>Basidiobolus</taxon>
    </lineage>
</organism>
<dbReference type="Proteomes" id="UP001479436">
    <property type="component" value="Unassembled WGS sequence"/>
</dbReference>
<name>A0ABR2VT02_9FUNG</name>
<sequence length="169" mass="19220">MSLRTYLTPICMLLKPQQTCRLRILGRTQISRFSGSTIVREHDHKSYSVDEMSQFLESKSPEQSFKLSIRQPSEVSKQGDTAVGYEVTVEAIRYSLKEIEDTHSDRFLIEGPNEIVYMTKASVKPKFEVALQRLTNQKSKAGMEPKMEWGAEDGKVNETTTKRGSQPIS</sequence>
<feature type="compositionally biased region" description="Basic and acidic residues" evidence="1">
    <location>
        <begin position="141"/>
        <end position="156"/>
    </location>
</feature>
<evidence type="ECO:0000313" key="3">
    <source>
        <dbReference type="Proteomes" id="UP001479436"/>
    </source>
</evidence>
<evidence type="ECO:0000256" key="1">
    <source>
        <dbReference type="SAM" id="MobiDB-lite"/>
    </source>
</evidence>
<proteinExistence type="predicted"/>
<feature type="compositionally biased region" description="Polar residues" evidence="1">
    <location>
        <begin position="157"/>
        <end position="169"/>
    </location>
</feature>
<accession>A0ABR2VT02</accession>
<evidence type="ECO:0000313" key="2">
    <source>
        <dbReference type="EMBL" id="KAK9700870.1"/>
    </source>
</evidence>
<keyword evidence="3" id="KW-1185">Reference proteome</keyword>
<feature type="region of interest" description="Disordered" evidence="1">
    <location>
        <begin position="136"/>
        <end position="169"/>
    </location>
</feature>
<reference evidence="2 3" key="1">
    <citation type="submission" date="2023-04" db="EMBL/GenBank/DDBJ databases">
        <title>Genome of Basidiobolus ranarum AG-B5.</title>
        <authorList>
            <person name="Stajich J.E."/>
            <person name="Carter-House D."/>
            <person name="Gryganskyi A."/>
        </authorList>
    </citation>
    <scope>NUCLEOTIDE SEQUENCE [LARGE SCALE GENOMIC DNA]</scope>
    <source>
        <strain evidence="2 3">AG-B5</strain>
    </source>
</reference>
<protein>
    <submittedName>
        <fullName evidence="2">Uncharacterized protein</fullName>
    </submittedName>
</protein>
<dbReference type="EMBL" id="JASJQH010007866">
    <property type="protein sequence ID" value="KAK9700870.1"/>
    <property type="molecule type" value="Genomic_DNA"/>
</dbReference>